<accession>A0A1R4IDM5</accession>
<gene>
    <name evidence="2" type="ORF">FM119_01095</name>
</gene>
<dbReference type="Proteomes" id="UP000196778">
    <property type="component" value="Unassembled WGS sequence"/>
</dbReference>
<evidence type="ECO:0000256" key="1">
    <source>
        <dbReference type="SAM" id="MobiDB-lite"/>
    </source>
</evidence>
<protein>
    <submittedName>
        <fullName evidence="2">Uncharacterized protein</fullName>
    </submittedName>
</protein>
<evidence type="ECO:0000313" key="2">
    <source>
        <dbReference type="EMBL" id="SJN17674.1"/>
    </source>
</evidence>
<dbReference type="EMBL" id="FUKR01000006">
    <property type="protein sequence ID" value="SJN17674.1"/>
    <property type="molecule type" value="Genomic_DNA"/>
</dbReference>
<feature type="region of interest" description="Disordered" evidence="1">
    <location>
        <begin position="46"/>
        <end position="69"/>
    </location>
</feature>
<proteinExistence type="predicted"/>
<organism evidence="2 3">
    <name type="scientific">Mycetocola reblochoni REB411</name>
    <dbReference type="NCBI Taxonomy" id="1255698"/>
    <lineage>
        <taxon>Bacteria</taxon>
        <taxon>Bacillati</taxon>
        <taxon>Actinomycetota</taxon>
        <taxon>Actinomycetes</taxon>
        <taxon>Micrococcales</taxon>
        <taxon>Microbacteriaceae</taxon>
        <taxon>Mycetocola</taxon>
    </lineage>
</organism>
<dbReference type="OrthoDB" id="5108077at2"/>
<reference evidence="3" key="1">
    <citation type="submission" date="2017-02" db="EMBL/GenBank/DDBJ databases">
        <authorList>
            <person name="Dridi B."/>
        </authorList>
    </citation>
    <scope>NUCLEOTIDE SEQUENCE [LARGE SCALE GENOMIC DNA]</scope>
    <source>
        <strain evidence="3">EB411</strain>
    </source>
</reference>
<sequence>MSSPRSSGSAPTRRSRRALIGVGALLAVVALAAGAVVGTVLAQQGQTSAAPATAAPTATASRAAPADAGSARPVVVIPEDCTQLYSPAMLEFLTSTGLPLNDPSVSGSLGTDDPELQQLIQDNPTLHCAWGGAGEYGLNTNVTVVSPETQDAVLARLGALGFECSDDGDGSRCSHSESWEQGAGGENHVVRDGVWLATDWVNFGPTNYTGDIVATLFGS</sequence>
<evidence type="ECO:0000313" key="3">
    <source>
        <dbReference type="Proteomes" id="UP000196778"/>
    </source>
</evidence>
<keyword evidence="3" id="KW-1185">Reference proteome</keyword>
<dbReference type="InterPro" id="IPR006311">
    <property type="entry name" value="TAT_signal"/>
</dbReference>
<dbReference type="RefSeq" id="WP_087135851.1">
    <property type="nucleotide sequence ID" value="NZ_FUKR01000006.1"/>
</dbReference>
<name>A0A1R4IDM5_9MICO</name>
<dbReference type="PROSITE" id="PS51318">
    <property type="entry name" value="TAT"/>
    <property type="match status" value="1"/>
</dbReference>
<dbReference type="AlphaFoldDB" id="A0A1R4IDM5"/>